<dbReference type="InterPro" id="IPR000551">
    <property type="entry name" value="MerR-type_HTH_dom"/>
</dbReference>
<dbReference type="PANTHER" id="PTHR30204:SF93">
    <property type="entry name" value="HTH MERR-TYPE DOMAIN-CONTAINING PROTEIN"/>
    <property type="match status" value="1"/>
</dbReference>
<organism evidence="3 4">
    <name type="scientific">Prauserella shujinwangii</name>
    <dbReference type="NCBI Taxonomy" id="1453103"/>
    <lineage>
        <taxon>Bacteria</taxon>
        <taxon>Bacillati</taxon>
        <taxon>Actinomycetota</taxon>
        <taxon>Actinomycetes</taxon>
        <taxon>Pseudonocardiales</taxon>
        <taxon>Pseudonocardiaceae</taxon>
        <taxon>Prauserella</taxon>
    </lineage>
</organism>
<dbReference type="SUPFAM" id="SSF46955">
    <property type="entry name" value="Putative DNA-binding domain"/>
    <property type="match status" value="1"/>
</dbReference>
<comment type="caution">
    <text evidence="3">The sequence shown here is derived from an EMBL/GenBank/DDBJ whole genome shotgun (WGS) entry which is preliminary data.</text>
</comment>
<evidence type="ECO:0000313" key="4">
    <source>
        <dbReference type="Proteomes" id="UP000238362"/>
    </source>
</evidence>
<name>A0A2T0M2Y6_9PSEU</name>
<reference evidence="3 4" key="1">
    <citation type="submission" date="2018-03" db="EMBL/GenBank/DDBJ databases">
        <title>Genomic Encyclopedia of Type Strains, Phase III (KMG-III): the genomes of soil and plant-associated and newly described type strains.</title>
        <authorList>
            <person name="Whitman W."/>
        </authorList>
    </citation>
    <scope>NUCLEOTIDE SEQUENCE [LARGE SCALE GENOMIC DNA]</scope>
    <source>
        <strain evidence="3 4">CGMCC 4.7125</strain>
    </source>
</reference>
<accession>A0A2T0M2Y6</accession>
<protein>
    <submittedName>
        <fullName evidence="3">MerR-like DNA binding protein</fullName>
    </submittedName>
</protein>
<dbReference type="GO" id="GO:0003700">
    <property type="term" value="F:DNA-binding transcription factor activity"/>
    <property type="evidence" value="ECO:0007669"/>
    <property type="project" value="InterPro"/>
</dbReference>
<dbReference type="SMART" id="SM00422">
    <property type="entry name" value="HTH_MERR"/>
    <property type="match status" value="1"/>
</dbReference>
<dbReference type="Proteomes" id="UP000238362">
    <property type="component" value="Unassembled WGS sequence"/>
</dbReference>
<keyword evidence="4" id="KW-1185">Reference proteome</keyword>
<evidence type="ECO:0000313" key="3">
    <source>
        <dbReference type="EMBL" id="PRX51113.1"/>
    </source>
</evidence>
<feature type="domain" description="HTH merR-type" evidence="2">
    <location>
        <begin position="9"/>
        <end position="77"/>
    </location>
</feature>
<gene>
    <name evidence="3" type="ORF">B0I33_101266</name>
</gene>
<dbReference type="EMBL" id="PVNH01000001">
    <property type="protein sequence ID" value="PRX51113.1"/>
    <property type="molecule type" value="Genomic_DNA"/>
</dbReference>
<dbReference type="InterPro" id="IPR047057">
    <property type="entry name" value="MerR_fam"/>
</dbReference>
<keyword evidence="1" id="KW-0238">DNA-binding</keyword>
<sequence>MPTGDAAPRLSIEQLAAEAGLPTSTIRLYQTKGLLHPPVRHGRTASYDTGHLDRLRLVQSLQRRGFSHSAIAELLAARERGASVAAVLGLDDREPDDWVPVRLRDLAALVPARELRPALLRRATRLGLVRWRRGRPQARRWALDSGLRLARLGVPADEVLDRFDRLREHTRMIAADFVALFEQRLWPELERGTVDDDRLRQVRDLLLQLDRTAEEVVLGSLRESIRAAAEEFAGRHGLVPGGEHGALFPAGEEAG</sequence>
<dbReference type="OrthoDB" id="3830374at2"/>
<dbReference type="RefSeq" id="WP_106176626.1">
    <property type="nucleotide sequence ID" value="NZ_PVNH01000001.1"/>
</dbReference>
<dbReference type="Gene3D" id="1.10.1660.10">
    <property type="match status" value="1"/>
</dbReference>
<dbReference type="PANTHER" id="PTHR30204">
    <property type="entry name" value="REDOX-CYCLING DRUG-SENSING TRANSCRIPTIONAL ACTIVATOR SOXR"/>
    <property type="match status" value="1"/>
</dbReference>
<dbReference type="GO" id="GO:0003677">
    <property type="term" value="F:DNA binding"/>
    <property type="evidence" value="ECO:0007669"/>
    <property type="project" value="UniProtKB-KW"/>
</dbReference>
<dbReference type="AlphaFoldDB" id="A0A2T0M2Y6"/>
<evidence type="ECO:0000259" key="2">
    <source>
        <dbReference type="PROSITE" id="PS50937"/>
    </source>
</evidence>
<dbReference type="InterPro" id="IPR009061">
    <property type="entry name" value="DNA-bd_dom_put_sf"/>
</dbReference>
<dbReference type="PRINTS" id="PR00040">
    <property type="entry name" value="HTHMERR"/>
</dbReference>
<proteinExistence type="predicted"/>
<dbReference type="PROSITE" id="PS50937">
    <property type="entry name" value="HTH_MERR_2"/>
    <property type="match status" value="1"/>
</dbReference>
<evidence type="ECO:0000256" key="1">
    <source>
        <dbReference type="ARBA" id="ARBA00023125"/>
    </source>
</evidence>
<dbReference type="Pfam" id="PF13411">
    <property type="entry name" value="MerR_1"/>
    <property type="match status" value="1"/>
</dbReference>